<dbReference type="AlphaFoldDB" id="A0A3S9P3B5"/>
<dbReference type="InterPro" id="IPR050322">
    <property type="entry name" value="Fe-S_cluster_asmbl/transfer"/>
</dbReference>
<dbReference type="RefSeq" id="WP_126614418.1">
    <property type="nucleotide sequence ID" value="NZ_CP034562.1"/>
</dbReference>
<sequence>MKIDNPISITDQAAEEVKNILSQKKVPEGYSLRIGIKGGGGCGGAAFSLGFDTKKETDIEYITKDIPVLIDKRQMLFLIDLEVDFEDRRDERGFVFNKVTAQ</sequence>
<reference evidence="2 3" key="1">
    <citation type="submission" date="2018-12" db="EMBL/GenBank/DDBJ databases">
        <title>Flammeovirga pectinis sp. nov., isolated from the gut of the Korean scallop, Patinopecten yessoensis.</title>
        <authorList>
            <person name="Bae J.-W."/>
            <person name="Jeong Y.-S."/>
            <person name="Kang W."/>
        </authorList>
    </citation>
    <scope>NUCLEOTIDE SEQUENCE [LARGE SCALE GENOMIC DNA]</scope>
    <source>
        <strain evidence="2 3">L12M1</strain>
    </source>
</reference>
<dbReference type="Gene3D" id="2.60.300.12">
    <property type="entry name" value="HesB-like domain"/>
    <property type="match status" value="1"/>
</dbReference>
<dbReference type="KEGG" id="fll:EI427_10665"/>
<dbReference type="Proteomes" id="UP000267268">
    <property type="component" value="Chromosome 1"/>
</dbReference>
<dbReference type="PANTHER" id="PTHR10072:SF41">
    <property type="entry name" value="IRON-SULFUR CLUSTER ASSEMBLY 1 HOMOLOG, MITOCHONDRIAL"/>
    <property type="match status" value="1"/>
</dbReference>
<evidence type="ECO:0000313" key="2">
    <source>
        <dbReference type="EMBL" id="AZQ62681.1"/>
    </source>
</evidence>
<name>A0A3S9P3B5_9BACT</name>
<protein>
    <submittedName>
        <fullName evidence="2">Iron-sulfur cluster assembly accessory protein</fullName>
    </submittedName>
</protein>
<dbReference type="SUPFAM" id="SSF89360">
    <property type="entry name" value="HesB-like domain"/>
    <property type="match status" value="1"/>
</dbReference>
<dbReference type="PANTHER" id="PTHR10072">
    <property type="entry name" value="IRON-SULFUR CLUSTER ASSEMBLY PROTEIN"/>
    <property type="match status" value="1"/>
</dbReference>
<feature type="domain" description="Core" evidence="1">
    <location>
        <begin position="7"/>
        <end position="98"/>
    </location>
</feature>
<dbReference type="GO" id="GO:0051537">
    <property type="term" value="F:2 iron, 2 sulfur cluster binding"/>
    <property type="evidence" value="ECO:0007669"/>
    <property type="project" value="TreeGrafter"/>
</dbReference>
<accession>A0A3S9P3B5</accession>
<proteinExistence type="predicted"/>
<dbReference type="EMBL" id="CP034562">
    <property type="protein sequence ID" value="AZQ62681.1"/>
    <property type="molecule type" value="Genomic_DNA"/>
</dbReference>
<keyword evidence="3" id="KW-1185">Reference proteome</keyword>
<dbReference type="Pfam" id="PF01521">
    <property type="entry name" value="Fe-S_biosyn"/>
    <property type="match status" value="1"/>
</dbReference>
<dbReference type="InterPro" id="IPR035903">
    <property type="entry name" value="HesB-like_dom_sf"/>
</dbReference>
<organism evidence="2 3">
    <name type="scientific">Flammeovirga pectinis</name>
    <dbReference type="NCBI Taxonomy" id="2494373"/>
    <lineage>
        <taxon>Bacteria</taxon>
        <taxon>Pseudomonadati</taxon>
        <taxon>Bacteroidota</taxon>
        <taxon>Cytophagia</taxon>
        <taxon>Cytophagales</taxon>
        <taxon>Flammeovirgaceae</taxon>
        <taxon>Flammeovirga</taxon>
    </lineage>
</organism>
<gene>
    <name evidence="2" type="ORF">EI427_10665</name>
</gene>
<dbReference type="GO" id="GO:0005737">
    <property type="term" value="C:cytoplasm"/>
    <property type="evidence" value="ECO:0007669"/>
    <property type="project" value="TreeGrafter"/>
</dbReference>
<dbReference type="OrthoDB" id="9801228at2"/>
<evidence type="ECO:0000259" key="1">
    <source>
        <dbReference type="Pfam" id="PF01521"/>
    </source>
</evidence>
<dbReference type="InterPro" id="IPR000361">
    <property type="entry name" value="ATAP_core_dom"/>
</dbReference>
<dbReference type="GO" id="GO:0016226">
    <property type="term" value="P:iron-sulfur cluster assembly"/>
    <property type="evidence" value="ECO:0007669"/>
    <property type="project" value="TreeGrafter"/>
</dbReference>
<evidence type="ECO:0000313" key="3">
    <source>
        <dbReference type="Proteomes" id="UP000267268"/>
    </source>
</evidence>